<evidence type="ECO:0000259" key="1">
    <source>
        <dbReference type="Pfam" id="PF13280"/>
    </source>
</evidence>
<gene>
    <name evidence="2" type="ORF">A2115_02720</name>
</gene>
<reference evidence="2 3" key="1">
    <citation type="journal article" date="2016" name="Nat. Commun.">
        <title>Thousands of microbial genomes shed light on interconnected biogeochemical processes in an aquifer system.</title>
        <authorList>
            <person name="Anantharaman K."/>
            <person name="Brown C.T."/>
            <person name="Hug L.A."/>
            <person name="Sharon I."/>
            <person name="Castelle C.J."/>
            <person name="Probst A.J."/>
            <person name="Thomas B.C."/>
            <person name="Singh A."/>
            <person name="Wilkins M.J."/>
            <person name="Karaoz U."/>
            <person name="Brodie E.L."/>
            <person name="Williams K.H."/>
            <person name="Hubbard S.S."/>
            <person name="Banfield J.F."/>
        </authorList>
    </citation>
    <scope>NUCLEOTIDE SEQUENCE [LARGE SCALE GENOMIC DNA]</scope>
</reference>
<dbReference type="InterPro" id="IPR026881">
    <property type="entry name" value="WYL_dom"/>
</dbReference>
<dbReference type="EMBL" id="MGFJ01000021">
    <property type="protein sequence ID" value="OGM02459.1"/>
    <property type="molecule type" value="Genomic_DNA"/>
</dbReference>
<comment type="caution">
    <text evidence="2">The sequence shown here is derived from an EMBL/GenBank/DDBJ whole genome shotgun (WGS) entry which is preliminary data.</text>
</comment>
<dbReference type="AlphaFoldDB" id="A0A1F7WJ75"/>
<feature type="domain" description="WYL" evidence="1">
    <location>
        <begin position="4"/>
        <end position="63"/>
    </location>
</feature>
<dbReference type="Pfam" id="PF13280">
    <property type="entry name" value="WYL"/>
    <property type="match status" value="1"/>
</dbReference>
<sequence>MGKNEQILKFKYKNWKGETRTREVKPVEIWFGSTKWHPKRQWFMKALDVEKNEERDFAVNDILKFL</sequence>
<name>A0A1F7WJ75_9BACT</name>
<dbReference type="STRING" id="1802471.A2115_02720"/>
<dbReference type="PROSITE" id="PS52050">
    <property type="entry name" value="WYL"/>
    <property type="match status" value="1"/>
</dbReference>
<dbReference type="Proteomes" id="UP000176198">
    <property type="component" value="Unassembled WGS sequence"/>
</dbReference>
<evidence type="ECO:0000313" key="3">
    <source>
        <dbReference type="Proteomes" id="UP000176198"/>
    </source>
</evidence>
<evidence type="ECO:0000313" key="2">
    <source>
        <dbReference type="EMBL" id="OGM02459.1"/>
    </source>
</evidence>
<protein>
    <recommendedName>
        <fullName evidence="1">WYL domain-containing protein</fullName>
    </recommendedName>
</protein>
<proteinExistence type="predicted"/>
<accession>A0A1F7WJ75</accession>
<organism evidence="2 3">
    <name type="scientific">Candidatus Woesebacteria bacterium GWA1_41_8</name>
    <dbReference type="NCBI Taxonomy" id="1802471"/>
    <lineage>
        <taxon>Bacteria</taxon>
        <taxon>Candidatus Woeseibacteriota</taxon>
    </lineage>
</organism>